<organism evidence="4 5">
    <name type="scientific">Asanoa hainanensis</name>
    <dbReference type="NCBI Taxonomy" id="560556"/>
    <lineage>
        <taxon>Bacteria</taxon>
        <taxon>Bacillati</taxon>
        <taxon>Actinomycetota</taxon>
        <taxon>Actinomycetes</taxon>
        <taxon>Micromonosporales</taxon>
        <taxon>Micromonosporaceae</taxon>
        <taxon>Asanoa</taxon>
    </lineage>
</organism>
<dbReference type="PANTHER" id="PTHR13789:SF309">
    <property type="entry name" value="PUTATIVE (AFU_ORTHOLOGUE AFUA_6G14510)-RELATED"/>
    <property type="match status" value="1"/>
</dbReference>
<dbReference type="GO" id="GO:0071949">
    <property type="term" value="F:FAD binding"/>
    <property type="evidence" value="ECO:0007669"/>
    <property type="project" value="InterPro"/>
</dbReference>
<dbReference type="AlphaFoldDB" id="A0A239IP57"/>
<evidence type="ECO:0000256" key="1">
    <source>
        <dbReference type="ARBA" id="ARBA00023002"/>
    </source>
</evidence>
<dbReference type="InterPro" id="IPR036188">
    <property type="entry name" value="FAD/NAD-bd_sf"/>
</dbReference>
<dbReference type="InterPro" id="IPR002938">
    <property type="entry name" value="FAD-bd"/>
</dbReference>
<evidence type="ECO:0000256" key="2">
    <source>
        <dbReference type="ARBA" id="ARBA00023033"/>
    </source>
</evidence>
<dbReference type="RefSeq" id="WP_089245548.1">
    <property type="nucleotide sequence ID" value="NZ_FZPH01000002.1"/>
</dbReference>
<dbReference type="PANTHER" id="PTHR13789">
    <property type="entry name" value="MONOOXYGENASE"/>
    <property type="match status" value="1"/>
</dbReference>
<dbReference type="PRINTS" id="PR00420">
    <property type="entry name" value="RNGMNOXGNASE"/>
</dbReference>
<keyword evidence="5" id="KW-1185">Reference proteome</keyword>
<feature type="domain" description="FAD-binding" evidence="3">
    <location>
        <begin position="5"/>
        <end position="338"/>
    </location>
</feature>
<dbReference type="Proteomes" id="UP000198362">
    <property type="component" value="Unassembled WGS sequence"/>
</dbReference>
<name>A0A239IP57_9ACTN</name>
<dbReference type="GO" id="GO:0004497">
    <property type="term" value="F:monooxygenase activity"/>
    <property type="evidence" value="ECO:0007669"/>
    <property type="project" value="UniProtKB-KW"/>
</dbReference>
<keyword evidence="1" id="KW-0560">Oxidoreductase</keyword>
<keyword evidence="2" id="KW-0503">Monooxygenase</keyword>
<proteinExistence type="predicted"/>
<dbReference type="Pfam" id="PF01494">
    <property type="entry name" value="FAD_binding_3"/>
    <property type="match status" value="1"/>
</dbReference>
<gene>
    <name evidence="4" type="ORF">SAMN05421812_102473</name>
</gene>
<sequence length="387" mass="40337">MIRTALVIGGGIAGPATAMALRKAGIDATVYEAATTPRGGAFLTLAPNGVDALRVLDAEESALANAFPTPGITLRSTTGKVLGSSSTGGSRSFTLRRSDLYRGLSASAAERDIPALTGKRFVGLSETATGVEASFADGTTATADVLIGADGIHSAVRRAIEPTAPPPAYAGLVGNGGFAPPVSAVTAAPGHYEMIFGRRAFFGYLVAPGDEIWWFANVPHRPEPTRAELAAVDWRSRLRELFADDEGPALPIIDATPEFVPMDPISSVRGLRSWHSNRVVLVGDAAHAPTPTSGQGASLSIEDGLVLAKCLRDHASPADAFARYEAARRPRVEAIIKAAARSNSSKAAGPVGRVIRDAVLPTILRLAANSAAQRKVFDYHVDWATAA</sequence>
<dbReference type="OrthoDB" id="9782160at2"/>
<protein>
    <submittedName>
        <fullName evidence="4">2-polyprenyl-6-methoxyphenol hydroxylase</fullName>
    </submittedName>
</protein>
<evidence type="ECO:0000313" key="5">
    <source>
        <dbReference type="Proteomes" id="UP000198362"/>
    </source>
</evidence>
<dbReference type="Gene3D" id="3.50.50.60">
    <property type="entry name" value="FAD/NAD(P)-binding domain"/>
    <property type="match status" value="1"/>
</dbReference>
<evidence type="ECO:0000313" key="4">
    <source>
        <dbReference type="EMBL" id="SNS94853.1"/>
    </source>
</evidence>
<dbReference type="InterPro" id="IPR050493">
    <property type="entry name" value="FAD-dep_Monooxygenase_BioMet"/>
</dbReference>
<accession>A0A239IP57</accession>
<reference evidence="4 5" key="1">
    <citation type="submission" date="2017-06" db="EMBL/GenBank/DDBJ databases">
        <authorList>
            <person name="Kim H.J."/>
            <person name="Triplett B.A."/>
        </authorList>
    </citation>
    <scope>NUCLEOTIDE SEQUENCE [LARGE SCALE GENOMIC DNA]</scope>
    <source>
        <strain evidence="4 5">CGMCC 4.5593</strain>
    </source>
</reference>
<dbReference type="EMBL" id="FZPH01000002">
    <property type="protein sequence ID" value="SNS94853.1"/>
    <property type="molecule type" value="Genomic_DNA"/>
</dbReference>
<dbReference type="SUPFAM" id="SSF51905">
    <property type="entry name" value="FAD/NAD(P)-binding domain"/>
    <property type="match status" value="1"/>
</dbReference>
<evidence type="ECO:0000259" key="3">
    <source>
        <dbReference type="Pfam" id="PF01494"/>
    </source>
</evidence>